<evidence type="ECO:0000259" key="1">
    <source>
        <dbReference type="Pfam" id="PF10276"/>
    </source>
</evidence>
<feature type="domain" description="Zinc finger CHCC-type" evidence="1">
    <location>
        <begin position="16"/>
        <end position="39"/>
    </location>
</feature>
<dbReference type="EMBL" id="UYRV01109690">
    <property type="protein sequence ID" value="VDN25410.1"/>
    <property type="molecule type" value="Genomic_DNA"/>
</dbReference>
<dbReference type="PANTHER" id="PTHR13156:SF0">
    <property type="entry name" value="NADH DEHYDROGENASE [UBIQUINONE] IRON-SULFUR PROTEIN 6, MITOCHONDRIAL"/>
    <property type="match status" value="1"/>
</dbReference>
<reference evidence="2 3" key="1">
    <citation type="submission" date="2018-11" db="EMBL/GenBank/DDBJ databases">
        <authorList>
            <consortium name="Pathogen Informatics"/>
        </authorList>
    </citation>
    <scope>NUCLEOTIDE SEQUENCE [LARGE SCALE GENOMIC DNA]</scope>
</reference>
<evidence type="ECO:0000313" key="3">
    <source>
        <dbReference type="Proteomes" id="UP000271889"/>
    </source>
</evidence>
<dbReference type="Pfam" id="PF10276">
    <property type="entry name" value="zf-CHCC"/>
    <property type="match status" value="1"/>
</dbReference>
<dbReference type="OrthoDB" id="307899at2759"/>
<dbReference type="GO" id="GO:0005739">
    <property type="term" value="C:mitochondrion"/>
    <property type="evidence" value="ECO:0007669"/>
    <property type="project" value="GOC"/>
</dbReference>
<protein>
    <recommendedName>
        <fullName evidence="1">Zinc finger CHCC-type domain-containing protein</fullName>
    </recommendedName>
</protein>
<keyword evidence="3" id="KW-1185">Reference proteome</keyword>
<dbReference type="Gene3D" id="2.60.260.40">
    <property type="entry name" value="q5lls5 like domains"/>
    <property type="match status" value="1"/>
</dbReference>
<accession>A0A3P7MGD7</accession>
<evidence type="ECO:0000313" key="2">
    <source>
        <dbReference type="EMBL" id="VDN25410.1"/>
    </source>
</evidence>
<dbReference type="PANTHER" id="PTHR13156">
    <property type="entry name" value="NADH-UBIQUINONE OXIDOREDUCTASE 13 KD-A SUBUNIT"/>
    <property type="match status" value="1"/>
</dbReference>
<dbReference type="GO" id="GO:0006120">
    <property type="term" value="P:mitochondrial electron transport, NADH to ubiquinone"/>
    <property type="evidence" value="ECO:0007669"/>
    <property type="project" value="TreeGrafter"/>
</dbReference>
<proteinExistence type="predicted"/>
<dbReference type="AlphaFoldDB" id="A0A3P7MGD7"/>
<organism evidence="2 3">
    <name type="scientific">Cylicostephanus goldi</name>
    <name type="common">Nematode worm</name>
    <dbReference type="NCBI Taxonomy" id="71465"/>
    <lineage>
        <taxon>Eukaryota</taxon>
        <taxon>Metazoa</taxon>
        <taxon>Ecdysozoa</taxon>
        <taxon>Nematoda</taxon>
        <taxon>Chromadorea</taxon>
        <taxon>Rhabditida</taxon>
        <taxon>Rhabditina</taxon>
        <taxon>Rhabditomorpha</taxon>
        <taxon>Strongyloidea</taxon>
        <taxon>Strongylidae</taxon>
        <taxon>Cylicostephanus</taxon>
    </lineage>
</organism>
<gene>
    <name evidence="2" type="ORF">CGOC_LOCUS10099</name>
</gene>
<dbReference type="InterPro" id="IPR019401">
    <property type="entry name" value="Znf_CHCC"/>
</dbReference>
<dbReference type="Proteomes" id="UP000271889">
    <property type="component" value="Unassembled WGS sequence"/>
</dbReference>
<name>A0A3P7MGD7_CYLGO</name>
<sequence length="73" mass="8304">MHLVQERPPQDCGDKRVIYCDGGDGQHPALGHPRIFINLLRSVLRTFWIFGMMRILSSSGNLCKFDPSFDKIA</sequence>